<dbReference type="PANTHER" id="PTHR37314:SF4">
    <property type="entry name" value="UPF0700 TRANSMEMBRANE PROTEIN YOAK"/>
    <property type="match status" value="1"/>
</dbReference>
<dbReference type="PATRIC" id="fig|1302.21.peg.804"/>
<evidence type="ECO:0000256" key="1">
    <source>
        <dbReference type="SAM" id="Phobius"/>
    </source>
</evidence>
<reference evidence="2 3" key="1">
    <citation type="submission" date="2016-01" db="EMBL/GenBank/DDBJ databases">
        <title>Highly variable Streptococcus oralis are common among viridans streptococci isolated from primates.</title>
        <authorList>
            <person name="Denapaite D."/>
            <person name="Rieger M."/>
            <person name="Koendgen S."/>
            <person name="Brueckner R."/>
            <person name="Ochigava I."/>
            <person name="Kappeler P."/>
            <person name="Maetz-Rensing K."/>
            <person name="Leendertz F."/>
            <person name="Hakenbeck R."/>
        </authorList>
    </citation>
    <scope>NUCLEOTIDE SEQUENCE [LARGE SCALE GENOMIC DNA]</scope>
    <source>
        <strain evidence="2 3">DD07</strain>
    </source>
</reference>
<feature type="transmembrane region" description="Helical" evidence="1">
    <location>
        <begin position="186"/>
        <end position="207"/>
    </location>
</feature>
<protein>
    <submittedName>
        <fullName evidence="2">Uncharacterized protein</fullName>
    </submittedName>
</protein>
<feature type="transmembrane region" description="Helical" evidence="1">
    <location>
        <begin position="107"/>
        <end position="125"/>
    </location>
</feature>
<keyword evidence="1" id="KW-0812">Transmembrane</keyword>
<comment type="caution">
    <text evidence="2">The sequence shown here is derived from an EMBL/GenBank/DDBJ whole genome shotgun (WGS) entry which is preliminary data.</text>
</comment>
<dbReference type="InterPro" id="IPR010699">
    <property type="entry name" value="DUF1275"/>
</dbReference>
<feature type="transmembrane region" description="Helical" evidence="1">
    <location>
        <begin position="213"/>
        <end position="231"/>
    </location>
</feature>
<feature type="transmembrane region" description="Helical" evidence="1">
    <location>
        <begin position="131"/>
        <end position="150"/>
    </location>
</feature>
<dbReference type="Proteomes" id="UP000070096">
    <property type="component" value="Unassembled WGS sequence"/>
</dbReference>
<evidence type="ECO:0000313" key="3">
    <source>
        <dbReference type="Proteomes" id="UP000070096"/>
    </source>
</evidence>
<feature type="transmembrane region" description="Helical" evidence="1">
    <location>
        <begin position="80"/>
        <end position="100"/>
    </location>
</feature>
<sequence length="237" mass="27065">MRRKSSKQLDFLNKMRNIVKREFHSRSKFFACLLTFCAGFVDAYTFIERGGTLVAGQTGNVVFLSVELINHETREIEVKLATMLAFMLGIFLMTVFQNLFEKSWWRLSSIVPLILVSSVIGFLPANFANIYIVPPLGFCMGLVATAFGEVDGIAYNNSFMTGNLKKTMVAFGTYVRTKKIPYLEEGLFFVALLASFVTGAIVSTYLIQFWYLRTIWLVSLILSAFLIFRLTQYLRRR</sequence>
<accession>A0A139N8M0</accession>
<name>A0A139N8M0_STRGN</name>
<dbReference type="AlphaFoldDB" id="A0A139N8M0"/>
<dbReference type="EMBL" id="LQRC01000107">
    <property type="protein sequence ID" value="KXT72415.1"/>
    <property type="molecule type" value="Genomic_DNA"/>
</dbReference>
<keyword evidence="1" id="KW-0472">Membrane</keyword>
<proteinExistence type="predicted"/>
<dbReference type="Pfam" id="PF06912">
    <property type="entry name" value="DUF1275"/>
    <property type="match status" value="1"/>
</dbReference>
<evidence type="ECO:0000313" key="2">
    <source>
        <dbReference type="EMBL" id="KXT72415.1"/>
    </source>
</evidence>
<keyword evidence="1" id="KW-1133">Transmembrane helix</keyword>
<organism evidence="2 3">
    <name type="scientific">Streptococcus gordonii</name>
    <dbReference type="NCBI Taxonomy" id="1302"/>
    <lineage>
        <taxon>Bacteria</taxon>
        <taxon>Bacillati</taxon>
        <taxon>Bacillota</taxon>
        <taxon>Bacilli</taxon>
        <taxon>Lactobacillales</taxon>
        <taxon>Streptococcaceae</taxon>
        <taxon>Streptococcus</taxon>
    </lineage>
</organism>
<dbReference type="PANTHER" id="PTHR37314">
    <property type="entry name" value="SLR0142 PROTEIN"/>
    <property type="match status" value="1"/>
</dbReference>
<gene>
    <name evidence="2" type="ORF">SGODD07_00720</name>
</gene>